<dbReference type="InterPro" id="IPR050920">
    <property type="entry name" value="Nematode_rcpt-like_delta"/>
</dbReference>
<dbReference type="GO" id="GO:0016020">
    <property type="term" value="C:membrane"/>
    <property type="evidence" value="ECO:0007669"/>
    <property type="project" value="UniProtKB-SubCell"/>
</dbReference>
<dbReference type="OrthoDB" id="5866685at2759"/>
<keyword evidence="3 6" id="KW-0812">Transmembrane</keyword>
<dbReference type="OMA" id="LMCSSAF"/>
<keyword evidence="4 6" id="KW-1133">Transmembrane helix</keyword>
<feature type="transmembrane region" description="Helical" evidence="6">
    <location>
        <begin position="243"/>
        <end position="268"/>
    </location>
</feature>
<dbReference type="Pfam" id="PF10317">
    <property type="entry name" value="7TM_GPCR_Srd"/>
    <property type="match status" value="1"/>
</dbReference>
<evidence type="ECO:0000256" key="3">
    <source>
        <dbReference type="ARBA" id="ARBA00022692"/>
    </source>
</evidence>
<comment type="subcellular location">
    <subcellularLocation>
        <location evidence="1">Membrane</location>
        <topology evidence="1">Multi-pass membrane protein</topology>
    </subcellularLocation>
</comment>
<dbReference type="Proteomes" id="UP000031036">
    <property type="component" value="Unassembled WGS sequence"/>
</dbReference>
<dbReference type="SUPFAM" id="SSF81321">
    <property type="entry name" value="Family A G protein-coupled receptor-like"/>
    <property type="match status" value="1"/>
</dbReference>
<comment type="similarity">
    <text evidence="2">Belongs to the nematode receptor-like protein srd family.</text>
</comment>
<dbReference type="EMBL" id="JPKZ01003647">
    <property type="protein sequence ID" value="KHN72078.1"/>
    <property type="molecule type" value="Genomic_DNA"/>
</dbReference>
<evidence type="ECO:0000256" key="6">
    <source>
        <dbReference type="SAM" id="Phobius"/>
    </source>
</evidence>
<evidence type="ECO:0000256" key="2">
    <source>
        <dbReference type="ARBA" id="ARBA00009166"/>
    </source>
</evidence>
<name>A0A0B2URP6_TOXCA</name>
<dbReference type="PANTHER" id="PTHR22945:SF40">
    <property type="entry name" value="SERPENTINE RECEPTOR, CLASS D (DELTA)-RELATED"/>
    <property type="match status" value="1"/>
</dbReference>
<gene>
    <name evidence="7" type="primary">srd-40</name>
    <name evidence="7" type="ORF">Tcan_15025</name>
</gene>
<feature type="transmembrane region" description="Helical" evidence="6">
    <location>
        <begin position="94"/>
        <end position="119"/>
    </location>
</feature>
<keyword evidence="8" id="KW-1185">Reference proteome</keyword>
<keyword evidence="5 6" id="KW-0472">Membrane</keyword>
<keyword evidence="7" id="KW-0675">Receptor</keyword>
<feature type="transmembrane region" description="Helical" evidence="6">
    <location>
        <begin position="280"/>
        <end position="302"/>
    </location>
</feature>
<feature type="transmembrane region" description="Helical" evidence="6">
    <location>
        <begin position="6"/>
        <end position="30"/>
    </location>
</feature>
<feature type="transmembrane region" description="Helical" evidence="6">
    <location>
        <begin position="197"/>
        <end position="218"/>
    </location>
</feature>
<dbReference type="AlphaFoldDB" id="A0A0B2URP6"/>
<feature type="transmembrane region" description="Helical" evidence="6">
    <location>
        <begin position="42"/>
        <end position="63"/>
    </location>
</feature>
<evidence type="ECO:0000256" key="5">
    <source>
        <dbReference type="ARBA" id="ARBA00023136"/>
    </source>
</evidence>
<sequence>MSLSLASVFYCIYAIQLTISIVLNAIVLWMTSKRKEEYMRKYRILLAHMAVMCMRASFTFSTLQMCVHLRPLAAVITTKGPIPSFLGHSEAAFVVFRILFSDVPGLICIMSVSYAFAAAYRYMGITHSKVVRNHVTNRSIICALISVHLLGFAVTAFGYSGMTWDQQFLLSYFPIGNGHMDFDTLYIGSHFTESPNFLIALFFSMGVAVLTIFIVFYCSKKVNDRSRLHESLMRARTLTAQKLLVRALLIQAFMPTVLVIPLFIVSVLTLVVDTPPVLEYFSFSLIGWLPVLDPIITIYFVLPFRRLLLSWMPRFSFSNANVNRIFYDVCK</sequence>
<dbReference type="PANTHER" id="PTHR22945">
    <property type="entry name" value="SERPENTINE RECEPTOR, CLASS D DELTA"/>
    <property type="match status" value="1"/>
</dbReference>
<organism evidence="7 8">
    <name type="scientific">Toxocara canis</name>
    <name type="common">Canine roundworm</name>
    <dbReference type="NCBI Taxonomy" id="6265"/>
    <lineage>
        <taxon>Eukaryota</taxon>
        <taxon>Metazoa</taxon>
        <taxon>Ecdysozoa</taxon>
        <taxon>Nematoda</taxon>
        <taxon>Chromadorea</taxon>
        <taxon>Rhabditida</taxon>
        <taxon>Spirurina</taxon>
        <taxon>Ascaridomorpha</taxon>
        <taxon>Ascaridoidea</taxon>
        <taxon>Toxocaridae</taxon>
        <taxon>Toxocara</taxon>
    </lineage>
</organism>
<evidence type="ECO:0000313" key="7">
    <source>
        <dbReference type="EMBL" id="KHN72078.1"/>
    </source>
</evidence>
<dbReference type="InterPro" id="IPR019421">
    <property type="entry name" value="7TM_GPCR_serpentine_rcpt_Srd"/>
</dbReference>
<evidence type="ECO:0000256" key="4">
    <source>
        <dbReference type="ARBA" id="ARBA00022989"/>
    </source>
</evidence>
<protein>
    <submittedName>
        <fullName evidence="7">Serpentine receptor class delta-40</fullName>
    </submittedName>
</protein>
<evidence type="ECO:0000313" key="8">
    <source>
        <dbReference type="Proteomes" id="UP000031036"/>
    </source>
</evidence>
<evidence type="ECO:0000256" key="1">
    <source>
        <dbReference type="ARBA" id="ARBA00004141"/>
    </source>
</evidence>
<dbReference type="Gene3D" id="1.20.1070.10">
    <property type="entry name" value="Rhodopsin 7-helix transmembrane proteins"/>
    <property type="match status" value="1"/>
</dbReference>
<dbReference type="STRING" id="6265.A0A0B2URP6"/>
<proteinExistence type="inferred from homology"/>
<reference evidence="7" key="1">
    <citation type="submission" date="2014-11" db="EMBL/GenBank/DDBJ databases">
        <title>Genetic blueprint of the zoonotic pathogen Toxocara canis.</title>
        <authorList>
            <person name="Zhu X.-Q."/>
            <person name="Korhonen P.K."/>
            <person name="Cai H."/>
            <person name="Young N.D."/>
            <person name="Nejsum P."/>
            <person name="von Samson-Himmelstjerna G."/>
            <person name="Boag P.R."/>
            <person name="Tan P."/>
            <person name="Li Q."/>
            <person name="Min J."/>
            <person name="Yang Y."/>
            <person name="Wang X."/>
            <person name="Fang X."/>
            <person name="Hall R.S."/>
            <person name="Hofmann A."/>
            <person name="Sternberg P.W."/>
            <person name="Jex A.R."/>
            <person name="Gasser R.B."/>
        </authorList>
    </citation>
    <scope>NUCLEOTIDE SEQUENCE [LARGE SCALE GENOMIC DNA]</scope>
    <source>
        <strain evidence="7">PN_DK_2014</strain>
    </source>
</reference>
<feature type="transmembrane region" description="Helical" evidence="6">
    <location>
        <begin position="140"/>
        <end position="162"/>
    </location>
</feature>
<accession>A0A0B2URP6</accession>
<comment type="caution">
    <text evidence="7">The sequence shown here is derived from an EMBL/GenBank/DDBJ whole genome shotgun (WGS) entry which is preliminary data.</text>
</comment>